<gene>
    <name evidence="6" type="ORF">AYI69_g196</name>
</gene>
<accession>A0A1R1YTN8</accession>
<feature type="region of interest" description="Disordered" evidence="5">
    <location>
        <begin position="1028"/>
        <end position="1078"/>
    </location>
</feature>
<dbReference type="SUPFAM" id="SSF48403">
    <property type="entry name" value="Ankyrin repeat"/>
    <property type="match status" value="1"/>
</dbReference>
<feature type="repeat" description="ANK" evidence="3">
    <location>
        <begin position="157"/>
        <end position="189"/>
    </location>
</feature>
<evidence type="ECO:0000256" key="4">
    <source>
        <dbReference type="SAM" id="Coils"/>
    </source>
</evidence>
<feature type="repeat" description="ANK" evidence="3">
    <location>
        <begin position="224"/>
        <end position="257"/>
    </location>
</feature>
<feature type="coiled-coil region" evidence="4">
    <location>
        <begin position="898"/>
        <end position="925"/>
    </location>
</feature>
<dbReference type="PROSITE" id="PS50297">
    <property type="entry name" value="ANK_REP_REGION"/>
    <property type="match status" value="1"/>
</dbReference>
<keyword evidence="4" id="KW-0175">Coiled coil</keyword>
<keyword evidence="2 3" id="KW-0040">ANK repeat</keyword>
<evidence type="ECO:0000256" key="3">
    <source>
        <dbReference type="PROSITE-ProRule" id="PRU00023"/>
    </source>
</evidence>
<evidence type="ECO:0000256" key="2">
    <source>
        <dbReference type="ARBA" id="ARBA00023043"/>
    </source>
</evidence>
<dbReference type="PROSITE" id="PS50088">
    <property type="entry name" value="ANK_REPEAT"/>
    <property type="match status" value="2"/>
</dbReference>
<keyword evidence="1" id="KW-0677">Repeat</keyword>
<feature type="compositionally biased region" description="Basic residues" evidence="5">
    <location>
        <begin position="1068"/>
        <end position="1078"/>
    </location>
</feature>
<feature type="region of interest" description="Disordered" evidence="5">
    <location>
        <begin position="39"/>
        <end position="61"/>
    </location>
</feature>
<dbReference type="EMBL" id="LSSM01000041">
    <property type="protein sequence ID" value="OMJ30267.1"/>
    <property type="molecule type" value="Genomic_DNA"/>
</dbReference>
<dbReference type="InterPro" id="IPR002110">
    <property type="entry name" value="Ankyrin_rpt"/>
</dbReference>
<feature type="region of interest" description="Disordered" evidence="5">
    <location>
        <begin position="859"/>
        <end position="884"/>
    </location>
</feature>
<feature type="compositionally biased region" description="Basic and acidic residues" evidence="5">
    <location>
        <begin position="1058"/>
        <end position="1067"/>
    </location>
</feature>
<name>A0A1R1YTN8_9FUNG</name>
<evidence type="ECO:0000256" key="5">
    <source>
        <dbReference type="SAM" id="MobiDB-lite"/>
    </source>
</evidence>
<dbReference type="PANTHER" id="PTHR23206">
    <property type="entry name" value="MASK PROTEIN"/>
    <property type="match status" value="1"/>
</dbReference>
<dbReference type="OrthoDB" id="370884at2759"/>
<evidence type="ECO:0000313" key="6">
    <source>
        <dbReference type="EMBL" id="OMJ30267.1"/>
    </source>
</evidence>
<dbReference type="PANTHER" id="PTHR23206:SF8">
    <property type="entry name" value="ANKYRIN REPEAT AND KH DOMAIN-CONTAINING 1"/>
    <property type="match status" value="1"/>
</dbReference>
<dbReference type="AlphaFoldDB" id="A0A1R1YTN8"/>
<protein>
    <submittedName>
        <fullName evidence="6">Ankyrin repeat domain-containing protein 17</fullName>
    </submittedName>
</protein>
<dbReference type="Proteomes" id="UP000187429">
    <property type="component" value="Unassembled WGS sequence"/>
</dbReference>
<evidence type="ECO:0000313" key="7">
    <source>
        <dbReference type="Proteomes" id="UP000187429"/>
    </source>
</evidence>
<organism evidence="6 7">
    <name type="scientific">Smittium culicis</name>
    <dbReference type="NCBI Taxonomy" id="133412"/>
    <lineage>
        <taxon>Eukaryota</taxon>
        <taxon>Fungi</taxon>
        <taxon>Fungi incertae sedis</taxon>
        <taxon>Zoopagomycota</taxon>
        <taxon>Kickxellomycotina</taxon>
        <taxon>Harpellomycetes</taxon>
        <taxon>Harpellales</taxon>
        <taxon>Legeriomycetaceae</taxon>
        <taxon>Smittium</taxon>
    </lineage>
</organism>
<dbReference type="Gene3D" id="1.25.40.20">
    <property type="entry name" value="Ankyrin repeat-containing domain"/>
    <property type="match status" value="2"/>
</dbReference>
<sequence>MKTSSIRDYIPLDATVIESKYSPIHFTYNGKFSTRNHIDSGAELTSDTNNKSETELDSGKGSPECVIQEALPNFDGEDIISKNPEEFFFKVCYNDDIEILKKFIGPGSKNLLSESVVLLKRKNDITPLMFSCNYGSVNVTKWICKQKISDLNAKDFRGDTAMHYASACGNSKCVEILLVYGADSSITNIDGIRPFQMAAFNGHLNVVKTMLIFGEKDLNHKDNTGKSALMLASYKGHNQVVSALLRKRGTKTKSFDNNGWSALTLAISAGQISVVYALLQHDFDRKYFTPGKHLEKAKKIARKMGYKELVEVIVEFEAMYAFQNVNQESVAQDKPEFTNSKTFLVLKQKNIGQETEEMEVKSCNSIINKSKDIEPLSGLGISFNADHEAKLNLNNSKDNNTTKYREISDSRKASLANESNIQSVGDTSKNRKIKHLYGRGNEKITEIQNKSKEFNSLKLSIDRSINRINNDIESNSKFKTIGFTSEKMGKLNQSHSTTRSKKSILERMNQIIDSDALKSQKKSVYGISRSIIEKNLENSKKNSASIPTRDLIENRSLNSYVNSGCNTIDSFIKKESNRVSKKSISERIDEFIQADSINISKMTIAKTIQAISEINVNRIPSPPLSIINSFIKSQTSNKQKYTMENVCIKSEEEIKNSILTKPLFFSENPTPGVEKSPISHTPYKPLPKISPKSSKNSPGESNLINFNTYNESKEGVEVDIKPIPSTIKDAVRSKSECIESRNDSKASRSGEKMIFANFPDNECYNLPSNNKISEIKNDNEYGTEKGTKTSMFLVSANSKVDIGRAASRQSVIPSELANRQFINNSTRLDNSNIINKSIYEGVSIRNKASTNLVSEKSENFKSTTGSNYSNCVPDSSPPGQDSIRSARTSKSFISNKVLNELIDELNIHSSDLEQIEKNETNVENKSALRPETKVPSIRISETSSSKLAQHNEFNNSEAISKTVLNCNIQEFANSHHEDNFEGKSSVESIGKLKKKLEKLELEDSISIQEKNASSLLESSSTKDIQQSVTFNNESGYPNVPRKLPSIPGGGSIISDIRFSTKPEESPTHKKLPPLPRKR</sequence>
<dbReference type="InterPro" id="IPR051631">
    <property type="entry name" value="Ankyrin-KH/SAM_domain"/>
</dbReference>
<dbReference type="Pfam" id="PF12796">
    <property type="entry name" value="Ank_2"/>
    <property type="match status" value="2"/>
</dbReference>
<dbReference type="InterPro" id="IPR036770">
    <property type="entry name" value="Ankyrin_rpt-contain_sf"/>
</dbReference>
<evidence type="ECO:0000256" key="1">
    <source>
        <dbReference type="ARBA" id="ARBA00022737"/>
    </source>
</evidence>
<proteinExistence type="predicted"/>
<dbReference type="SMART" id="SM00248">
    <property type="entry name" value="ANK"/>
    <property type="match status" value="5"/>
</dbReference>
<comment type="caution">
    <text evidence="6">The sequence shown here is derived from an EMBL/GenBank/DDBJ whole genome shotgun (WGS) entry which is preliminary data.</text>
</comment>
<reference evidence="7" key="1">
    <citation type="submission" date="2017-01" db="EMBL/GenBank/DDBJ databases">
        <authorList>
            <person name="Wang Y."/>
            <person name="White M."/>
            <person name="Kvist S."/>
            <person name="Moncalvo J.-M."/>
        </authorList>
    </citation>
    <scope>NUCLEOTIDE SEQUENCE [LARGE SCALE GENOMIC DNA]</scope>
    <source>
        <strain evidence="7">ID-206-W2</strain>
    </source>
</reference>
<keyword evidence="7" id="KW-1185">Reference proteome</keyword>